<keyword evidence="7" id="KW-0472">Membrane</keyword>
<sequence>MTPTILFYIIIGILLLNFIIDKILSSLNAKHFNDPIPEELKDVYDQDEYNTSQSYKKTNYRFSIMTSFFSLALTMAFFFLDGFAFIDAIAASYSENMIVIALIFFGIIMIGSDIITTPFAYYKTFVIEERFGFNKTSRKTFILDKIKGWIMTAIIGGGILSLIIWFYQLTGNHFWIYAWILVAVFSLFMNMFYAKLIVPIFNKQTPLAEGDLKDAISKYANKVDFTINNIFVIDGSKRSTKANAYFSGFGKEKRITLFDTLINDLETEEIVAVLAHEVGHYKKKHIIFNLITSILLTGITLFILSLFINSPILSQALGVEQQRFHIGLIAFGILYSPISEITGLVMNYFSRKFEYQADDYAKNTFAAEPLINSLKKLSRKNLSNLTPHRWYVTMHYSHPTLLQRVKNLQL</sequence>
<name>A0ABU3LEI1_9FLAO</name>
<keyword evidence="5 6" id="KW-0482">Metalloprotease</keyword>
<dbReference type="Proteomes" id="UP001257277">
    <property type="component" value="Unassembled WGS sequence"/>
</dbReference>
<feature type="transmembrane region" description="Helical" evidence="7">
    <location>
        <begin position="148"/>
        <end position="168"/>
    </location>
</feature>
<evidence type="ECO:0000256" key="2">
    <source>
        <dbReference type="ARBA" id="ARBA00022723"/>
    </source>
</evidence>
<feature type="transmembrane region" description="Helical" evidence="7">
    <location>
        <begin position="174"/>
        <end position="193"/>
    </location>
</feature>
<evidence type="ECO:0000256" key="5">
    <source>
        <dbReference type="ARBA" id="ARBA00023049"/>
    </source>
</evidence>
<feature type="transmembrane region" description="Helical" evidence="7">
    <location>
        <begin position="62"/>
        <end position="86"/>
    </location>
</feature>
<protein>
    <submittedName>
        <fullName evidence="10">M48 family metallopeptidase</fullName>
    </submittedName>
</protein>
<evidence type="ECO:0000313" key="11">
    <source>
        <dbReference type="Proteomes" id="UP001257277"/>
    </source>
</evidence>
<dbReference type="RefSeq" id="WP_349240964.1">
    <property type="nucleotide sequence ID" value="NZ_JAVTTO010000002.1"/>
</dbReference>
<keyword evidence="11" id="KW-1185">Reference proteome</keyword>
<feature type="transmembrane region" description="Helical" evidence="7">
    <location>
        <begin position="6"/>
        <end position="24"/>
    </location>
</feature>
<feature type="domain" description="CAAX prenyl protease 1 N-terminal" evidence="9">
    <location>
        <begin position="30"/>
        <end position="203"/>
    </location>
</feature>
<evidence type="ECO:0000256" key="1">
    <source>
        <dbReference type="ARBA" id="ARBA00022670"/>
    </source>
</evidence>
<dbReference type="InterPro" id="IPR001915">
    <property type="entry name" value="Peptidase_M48"/>
</dbReference>
<dbReference type="PANTHER" id="PTHR10120">
    <property type="entry name" value="CAAX PRENYL PROTEASE 1"/>
    <property type="match status" value="1"/>
</dbReference>
<dbReference type="InterPro" id="IPR032456">
    <property type="entry name" value="Peptidase_M48_N"/>
</dbReference>
<comment type="caution">
    <text evidence="10">The sequence shown here is derived from an EMBL/GenBank/DDBJ whole genome shotgun (WGS) entry which is preliminary data.</text>
</comment>
<feature type="domain" description="Peptidase M48" evidence="8">
    <location>
        <begin position="207"/>
        <end position="409"/>
    </location>
</feature>
<keyword evidence="7" id="KW-1133">Transmembrane helix</keyword>
<dbReference type="Pfam" id="PF16491">
    <property type="entry name" value="Peptidase_M48_N"/>
    <property type="match status" value="1"/>
</dbReference>
<keyword evidence="1 6" id="KW-0645">Protease</keyword>
<dbReference type="Pfam" id="PF01435">
    <property type="entry name" value="Peptidase_M48"/>
    <property type="match status" value="1"/>
</dbReference>
<dbReference type="Gene3D" id="3.30.2010.10">
    <property type="entry name" value="Metalloproteases ('zincins'), catalytic domain"/>
    <property type="match status" value="1"/>
</dbReference>
<keyword evidence="3 6" id="KW-0378">Hydrolase</keyword>
<evidence type="ECO:0000313" key="10">
    <source>
        <dbReference type="EMBL" id="MDT7831706.1"/>
    </source>
</evidence>
<evidence type="ECO:0000256" key="3">
    <source>
        <dbReference type="ARBA" id="ARBA00022801"/>
    </source>
</evidence>
<evidence type="ECO:0000259" key="8">
    <source>
        <dbReference type="Pfam" id="PF01435"/>
    </source>
</evidence>
<organism evidence="10 11">
    <name type="scientific">Asprobacillus argus</name>
    <dbReference type="NCBI Taxonomy" id="3076534"/>
    <lineage>
        <taxon>Bacteria</taxon>
        <taxon>Pseudomonadati</taxon>
        <taxon>Bacteroidota</taxon>
        <taxon>Flavobacteriia</taxon>
        <taxon>Flavobacteriales</taxon>
        <taxon>Flavobacteriaceae</taxon>
        <taxon>Asprobacillus</taxon>
    </lineage>
</organism>
<dbReference type="EMBL" id="JAVTTO010000002">
    <property type="protein sequence ID" value="MDT7831706.1"/>
    <property type="molecule type" value="Genomic_DNA"/>
</dbReference>
<keyword evidence="2" id="KW-0479">Metal-binding</keyword>
<evidence type="ECO:0000256" key="4">
    <source>
        <dbReference type="ARBA" id="ARBA00022833"/>
    </source>
</evidence>
<dbReference type="InterPro" id="IPR027057">
    <property type="entry name" value="CAXX_Prtase_1"/>
</dbReference>
<feature type="transmembrane region" description="Helical" evidence="7">
    <location>
        <begin position="98"/>
        <end position="122"/>
    </location>
</feature>
<evidence type="ECO:0000256" key="7">
    <source>
        <dbReference type="SAM" id="Phobius"/>
    </source>
</evidence>
<dbReference type="CDD" id="cd07343">
    <property type="entry name" value="M48A_Zmpste24p_like"/>
    <property type="match status" value="1"/>
</dbReference>
<feature type="transmembrane region" description="Helical" evidence="7">
    <location>
        <begin position="286"/>
        <end position="308"/>
    </location>
</feature>
<accession>A0ABU3LEI1</accession>
<keyword evidence="7" id="KW-0812">Transmembrane</keyword>
<gene>
    <name evidence="10" type="ORF">RQM59_04905</name>
</gene>
<feature type="transmembrane region" description="Helical" evidence="7">
    <location>
        <begin position="328"/>
        <end position="349"/>
    </location>
</feature>
<proteinExistence type="inferred from homology"/>
<evidence type="ECO:0000259" key="9">
    <source>
        <dbReference type="Pfam" id="PF16491"/>
    </source>
</evidence>
<comment type="similarity">
    <text evidence="6">Belongs to the peptidase M48 family.</text>
</comment>
<keyword evidence="4 6" id="KW-0862">Zinc</keyword>
<evidence type="ECO:0000256" key="6">
    <source>
        <dbReference type="RuleBase" id="RU003983"/>
    </source>
</evidence>
<reference evidence="10 11" key="1">
    <citation type="submission" date="2023-09" db="EMBL/GenBank/DDBJ databases">
        <title>Novel taxa isolated from Blanes Bay.</title>
        <authorList>
            <person name="Rey-Velasco X."/>
            <person name="Lucena T."/>
        </authorList>
    </citation>
    <scope>NUCLEOTIDE SEQUENCE [LARGE SCALE GENOMIC DNA]</scope>
    <source>
        <strain evidence="10 11">S356</strain>
    </source>
</reference>
<comment type="cofactor">
    <cofactor evidence="6">
        <name>Zn(2+)</name>
        <dbReference type="ChEBI" id="CHEBI:29105"/>
    </cofactor>
    <text evidence="6">Binds 1 zinc ion per subunit.</text>
</comment>